<organism evidence="2 3">
    <name type="scientific">Porcisia hertigi</name>
    <dbReference type="NCBI Taxonomy" id="2761500"/>
    <lineage>
        <taxon>Eukaryota</taxon>
        <taxon>Discoba</taxon>
        <taxon>Euglenozoa</taxon>
        <taxon>Kinetoplastea</taxon>
        <taxon>Metakinetoplastina</taxon>
        <taxon>Trypanosomatida</taxon>
        <taxon>Trypanosomatidae</taxon>
        <taxon>Leishmaniinae</taxon>
        <taxon>Porcisia</taxon>
    </lineage>
</organism>
<feature type="region of interest" description="Disordered" evidence="1">
    <location>
        <begin position="179"/>
        <end position="243"/>
    </location>
</feature>
<feature type="compositionally biased region" description="Polar residues" evidence="1">
    <location>
        <begin position="192"/>
        <end position="206"/>
    </location>
</feature>
<dbReference type="OrthoDB" id="261029at2759"/>
<accession>A0A836IF83</accession>
<evidence type="ECO:0000256" key="1">
    <source>
        <dbReference type="SAM" id="MobiDB-lite"/>
    </source>
</evidence>
<dbReference type="KEGG" id="phet:94288689"/>
<reference evidence="2 3" key="1">
    <citation type="submission" date="2021-02" db="EMBL/GenBank/DDBJ databases">
        <title>Porcisia hertigi Genome sequencing and assembly.</title>
        <authorList>
            <person name="Almutairi H."/>
            <person name="Gatherer D."/>
        </authorList>
    </citation>
    <scope>NUCLEOTIDE SEQUENCE [LARGE SCALE GENOMIC DNA]</scope>
    <source>
        <strain evidence="2 3">C119</strain>
    </source>
</reference>
<dbReference type="Proteomes" id="UP000674318">
    <property type="component" value="Chromosome 32"/>
</dbReference>
<protein>
    <submittedName>
        <fullName evidence="2">Uncharacterized protein</fullName>
    </submittedName>
</protein>
<keyword evidence="3" id="KW-1185">Reference proteome</keyword>
<evidence type="ECO:0000313" key="3">
    <source>
        <dbReference type="Proteomes" id="UP000674318"/>
    </source>
</evidence>
<dbReference type="EMBL" id="JAFJZO010000032">
    <property type="protein sequence ID" value="KAG5496286.1"/>
    <property type="molecule type" value="Genomic_DNA"/>
</dbReference>
<proteinExistence type="predicted"/>
<feature type="compositionally biased region" description="Basic and acidic residues" evidence="1">
    <location>
        <begin position="222"/>
        <end position="231"/>
    </location>
</feature>
<dbReference type="AlphaFoldDB" id="A0A836IF83"/>
<dbReference type="RefSeq" id="XP_067754769.1">
    <property type="nucleotide sequence ID" value="XM_067898612.1"/>
</dbReference>
<feature type="compositionally biased region" description="Low complexity" evidence="1">
    <location>
        <begin position="207"/>
        <end position="221"/>
    </location>
</feature>
<gene>
    <name evidence="2" type="ORF">JKF63_02587</name>
</gene>
<name>A0A836IF83_9TRYP</name>
<evidence type="ECO:0000313" key="2">
    <source>
        <dbReference type="EMBL" id="KAG5496286.1"/>
    </source>
</evidence>
<comment type="caution">
    <text evidence="2">The sequence shown here is derived from an EMBL/GenBank/DDBJ whole genome shotgun (WGS) entry which is preliminary data.</text>
</comment>
<sequence>MHPPSSPHLGGNEALHSLSNVAPPSMTRCVSENGFCTFPAKMLSEFEVTSHATSTSEAVMDSSSRSVSAVSIASTAIPNPSSMPRSSPDTAGAECLSQLLSLDLSGISTPPLYELSAEDASLRAKIAVNAKLLLHSLTGYEADDIVDVLYVKETWFSIEVLIYALCLINRLTCRYPNWSAPHNRTNPDEVSAENSPMRHSSSMPTLSSKVSHVCSSTSSDASHADNSDESKGNPTPPEFSDPINSASAHNIGDVFNRHNTRRRVVAVLLISAKFHGDLVYKTCSLTNALNKYRSEKITLQEHCTAAPLGGAAASSTTATSMPNRPFPRIAPAHLGQCEKRLFQELGCTAMVRQSEYQHCEEIVFQGI</sequence>
<dbReference type="GeneID" id="94288689"/>